<dbReference type="STRING" id="69332.A0A388K3I3"/>
<dbReference type="Gramene" id="GBG64624">
    <property type="protein sequence ID" value="GBG64624"/>
    <property type="gene ID" value="CBR_g45680"/>
</dbReference>
<evidence type="ECO:0000256" key="2">
    <source>
        <dbReference type="SAM" id="Coils"/>
    </source>
</evidence>
<evidence type="ECO:0000313" key="5">
    <source>
        <dbReference type="EMBL" id="GBG64624.1"/>
    </source>
</evidence>
<dbReference type="OrthoDB" id="8062037at2759"/>
<accession>A0A388K3I3</accession>
<keyword evidence="1" id="KW-0862">Zinc</keyword>
<feature type="region of interest" description="Disordered" evidence="3">
    <location>
        <begin position="580"/>
        <end position="669"/>
    </location>
</feature>
<feature type="region of interest" description="Disordered" evidence="3">
    <location>
        <begin position="71"/>
        <end position="100"/>
    </location>
</feature>
<dbReference type="EMBL" id="BFEA01000052">
    <property type="protein sequence ID" value="GBG64624.1"/>
    <property type="molecule type" value="Genomic_DNA"/>
</dbReference>
<evidence type="ECO:0000313" key="6">
    <source>
        <dbReference type="Proteomes" id="UP000265515"/>
    </source>
</evidence>
<feature type="coiled-coil region" evidence="2">
    <location>
        <begin position="110"/>
        <end position="186"/>
    </location>
</feature>
<feature type="region of interest" description="Disordered" evidence="3">
    <location>
        <begin position="815"/>
        <end position="851"/>
    </location>
</feature>
<keyword evidence="1" id="KW-0863">Zinc-finger</keyword>
<dbReference type="PANTHER" id="PTHR47344">
    <property type="entry name" value="RING ZINC FINGER PROTEIN-RELATED"/>
    <property type="match status" value="1"/>
</dbReference>
<evidence type="ECO:0000256" key="3">
    <source>
        <dbReference type="SAM" id="MobiDB-lite"/>
    </source>
</evidence>
<dbReference type="Pfam" id="PF13639">
    <property type="entry name" value="zf-RING_2"/>
    <property type="match status" value="1"/>
</dbReference>
<feature type="compositionally biased region" description="Polar residues" evidence="3">
    <location>
        <begin position="71"/>
        <end position="85"/>
    </location>
</feature>
<reference evidence="5 6" key="1">
    <citation type="journal article" date="2018" name="Cell">
        <title>The Chara Genome: Secondary Complexity and Implications for Plant Terrestrialization.</title>
        <authorList>
            <person name="Nishiyama T."/>
            <person name="Sakayama H."/>
            <person name="Vries J.D."/>
            <person name="Buschmann H."/>
            <person name="Saint-Marcoux D."/>
            <person name="Ullrich K.K."/>
            <person name="Haas F.B."/>
            <person name="Vanderstraeten L."/>
            <person name="Becker D."/>
            <person name="Lang D."/>
            <person name="Vosolsobe S."/>
            <person name="Rombauts S."/>
            <person name="Wilhelmsson P.K.I."/>
            <person name="Janitza P."/>
            <person name="Kern R."/>
            <person name="Heyl A."/>
            <person name="Rumpler F."/>
            <person name="Villalobos L.I.A.C."/>
            <person name="Clay J.M."/>
            <person name="Skokan R."/>
            <person name="Toyoda A."/>
            <person name="Suzuki Y."/>
            <person name="Kagoshima H."/>
            <person name="Schijlen E."/>
            <person name="Tajeshwar N."/>
            <person name="Catarino B."/>
            <person name="Hetherington A.J."/>
            <person name="Saltykova A."/>
            <person name="Bonnot C."/>
            <person name="Breuninger H."/>
            <person name="Symeonidi A."/>
            <person name="Radhakrishnan G.V."/>
            <person name="Van Nieuwerburgh F."/>
            <person name="Deforce D."/>
            <person name="Chang C."/>
            <person name="Karol K.G."/>
            <person name="Hedrich R."/>
            <person name="Ulvskov P."/>
            <person name="Glockner G."/>
            <person name="Delwiche C.F."/>
            <person name="Petrasek J."/>
            <person name="Van de Peer Y."/>
            <person name="Friml J."/>
            <person name="Beilby M."/>
            <person name="Dolan L."/>
            <person name="Kohara Y."/>
            <person name="Sugano S."/>
            <person name="Fujiyama A."/>
            <person name="Delaux P.-M."/>
            <person name="Quint M."/>
            <person name="TheiBen G."/>
            <person name="Hagemann M."/>
            <person name="Harholt J."/>
            <person name="Dunand C."/>
            <person name="Zachgo S."/>
            <person name="Langdale J."/>
            <person name="Maumus F."/>
            <person name="Straeten D.V.D."/>
            <person name="Gould S.B."/>
            <person name="Rensing S.A."/>
        </authorList>
    </citation>
    <scope>NUCLEOTIDE SEQUENCE [LARGE SCALE GENOMIC DNA]</scope>
    <source>
        <strain evidence="5 6">S276</strain>
    </source>
</reference>
<feature type="compositionally biased region" description="Basic and acidic residues" evidence="3">
    <location>
        <begin position="653"/>
        <end position="663"/>
    </location>
</feature>
<comment type="caution">
    <text evidence="5">The sequence shown here is derived from an EMBL/GenBank/DDBJ whole genome shotgun (WGS) entry which is preliminary data.</text>
</comment>
<keyword evidence="6" id="KW-1185">Reference proteome</keyword>
<protein>
    <recommendedName>
        <fullName evidence="4">RING-type domain-containing protein</fullName>
    </recommendedName>
</protein>
<dbReference type="AlphaFoldDB" id="A0A388K3I3"/>
<keyword evidence="2" id="KW-0175">Coiled coil</keyword>
<dbReference type="GO" id="GO:0008270">
    <property type="term" value="F:zinc ion binding"/>
    <property type="evidence" value="ECO:0007669"/>
    <property type="project" value="UniProtKB-KW"/>
</dbReference>
<feature type="compositionally biased region" description="Low complexity" evidence="3">
    <location>
        <begin position="322"/>
        <end position="336"/>
    </location>
</feature>
<feature type="region of interest" description="Disordered" evidence="3">
    <location>
        <begin position="524"/>
        <end position="555"/>
    </location>
</feature>
<dbReference type="InterPro" id="IPR001841">
    <property type="entry name" value="Znf_RING"/>
</dbReference>
<feature type="domain" description="RING-type" evidence="4">
    <location>
        <begin position="9"/>
        <end position="56"/>
    </location>
</feature>
<proteinExistence type="predicted"/>
<dbReference type="SUPFAM" id="SSF57850">
    <property type="entry name" value="RING/U-box"/>
    <property type="match status" value="1"/>
</dbReference>
<dbReference type="Gene3D" id="3.30.40.10">
    <property type="entry name" value="Zinc/RING finger domain, C3HC4 (zinc finger)"/>
    <property type="match status" value="1"/>
</dbReference>
<gene>
    <name evidence="5" type="ORF">CBR_g45680</name>
</gene>
<dbReference type="PROSITE" id="PS50089">
    <property type="entry name" value="ZF_RING_2"/>
    <property type="match status" value="1"/>
</dbReference>
<name>A0A388K3I3_CHABU</name>
<feature type="region of interest" description="Disordered" evidence="3">
    <location>
        <begin position="355"/>
        <end position="377"/>
    </location>
</feature>
<dbReference type="SMART" id="SM00184">
    <property type="entry name" value="RING"/>
    <property type="match status" value="1"/>
</dbReference>
<feature type="region of interest" description="Disordered" evidence="3">
    <location>
        <begin position="283"/>
        <end position="336"/>
    </location>
</feature>
<feature type="compositionally biased region" description="Basic and acidic residues" evidence="3">
    <location>
        <begin position="301"/>
        <end position="314"/>
    </location>
</feature>
<evidence type="ECO:0000256" key="1">
    <source>
        <dbReference type="PROSITE-ProRule" id="PRU00175"/>
    </source>
</evidence>
<organism evidence="5 6">
    <name type="scientific">Chara braunii</name>
    <name type="common">Braun's stonewort</name>
    <dbReference type="NCBI Taxonomy" id="69332"/>
    <lineage>
        <taxon>Eukaryota</taxon>
        <taxon>Viridiplantae</taxon>
        <taxon>Streptophyta</taxon>
        <taxon>Charophyceae</taxon>
        <taxon>Charales</taxon>
        <taxon>Characeae</taxon>
        <taxon>Chara</taxon>
    </lineage>
</organism>
<sequence length="932" mass="97932">MPPFCTPICPICFSDARALEDLQSISVCGHVFHDECLQKWLDYCPASRKPACPVCKQNYTRSDVHKLYFQSASEQSNARSPGRDSSSQEDDNGDELPTRFPGREAMANQLSAMQKILQEHGDENKQLRLKIIECQKRVELAEKAQKEAETHAAVAKDAASRLLQDLRRARESNGQLKEKLEKVEKHVRAAKVIDEPQVSEDQIVEMYKCRNKDELIDTLLKAVGARRKQYTELLAKCDRFAAGQARAEANQAKAVKELSRAQAKLTKLEAAKEAQELERLRKLAKGKGKVGSGSSQGLQNTDDRPAKSIQKHGEQGGWICTPSSATPSPAFSSAANAPRASSLPVTSFTSSMVQGDAGGAPATCNATSSSRGKGSADSVLGNVEAVTRSVVHGASAQELGVSPAGPSQGPLDRVQRGTIEQSAGQNEGEGGGVCPLANNAAQGKLSNSKGGKPAALHSTVSTEANIGYGTFKDGAIAGRGSKEDDRLPSLEEEKEHCGSGLPTVISSGAMGPQVLAHMELKGGTCRPGAAEAQSTDEDQDRAVGRRADTSQGIPASCHVPDSDCLFGELLSVMEEEMAMAAGSSRLGQPAMTHTLADEEEETPLRRDGNRGPSRPSSTATFRHEVEAGEQNHTTVEQDNRTVDPLEMQPPDGGHAKQSADEAGNRSAGGCNNGGALSDFAVASLHIRQEAGLSRREAVRGGSVVLAGASGTSTGASTGVSGSGPSFSSTVRASTLRKIYSGDPDAHGQVLVGGIGAISRKGGVTSVPISLLARKGGVSGSAALRRPPLDKLGGISLGKIGTHVPDIGRSLGERVAMDGKQPPLQSTRAGELASRPSMENEKKDGDENATNNTAILPDVSRAAVSRESASISNSFLTPSPSIGGIGQLSNNVHKAPVCRLPPPKRSKLSSAAGRGGRGVTLQMEHFFTRTSQC</sequence>
<dbReference type="PANTHER" id="PTHR47344:SF1">
    <property type="entry name" value="RING ZINC FINGER PROTEIN-RELATED"/>
    <property type="match status" value="1"/>
</dbReference>
<dbReference type="InterPro" id="IPR013083">
    <property type="entry name" value="Znf_RING/FYVE/PHD"/>
</dbReference>
<dbReference type="Proteomes" id="UP000265515">
    <property type="component" value="Unassembled WGS sequence"/>
</dbReference>
<keyword evidence="1" id="KW-0479">Metal-binding</keyword>
<evidence type="ECO:0000259" key="4">
    <source>
        <dbReference type="PROSITE" id="PS50089"/>
    </source>
</evidence>